<dbReference type="Proteomes" id="UP000005408">
    <property type="component" value="Unassembled WGS sequence"/>
</dbReference>
<dbReference type="OMA" id="RRIYQYR"/>
<evidence type="ECO:0000313" key="2">
    <source>
        <dbReference type="EnsemblMetazoa" id="G9686.2:cds"/>
    </source>
</evidence>
<dbReference type="AlphaFoldDB" id="A0A8W8NUN4"/>
<evidence type="ECO:0000256" key="1">
    <source>
        <dbReference type="SAM" id="SignalP"/>
    </source>
</evidence>
<organism evidence="2 3">
    <name type="scientific">Magallana gigas</name>
    <name type="common">Pacific oyster</name>
    <name type="synonym">Crassostrea gigas</name>
    <dbReference type="NCBI Taxonomy" id="29159"/>
    <lineage>
        <taxon>Eukaryota</taxon>
        <taxon>Metazoa</taxon>
        <taxon>Spiralia</taxon>
        <taxon>Lophotrochozoa</taxon>
        <taxon>Mollusca</taxon>
        <taxon>Bivalvia</taxon>
        <taxon>Autobranchia</taxon>
        <taxon>Pteriomorphia</taxon>
        <taxon>Ostreida</taxon>
        <taxon>Ostreoidea</taxon>
        <taxon>Ostreidae</taxon>
        <taxon>Magallana</taxon>
    </lineage>
</organism>
<accession>A0A8W8NUN4</accession>
<feature type="chain" id="PRO_5036442948" evidence="1">
    <location>
        <begin position="20"/>
        <end position="132"/>
    </location>
</feature>
<feature type="signal peptide" evidence="1">
    <location>
        <begin position="1"/>
        <end position="19"/>
    </location>
</feature>
<evidence type="ECO:0000313" key="3">
    <source>
        <dbReference type="Proteomes" id="UP000005408"/>
    </source>
</evidence>
<protein>
    <submittedName>
        <fullName evidence="2">Uncharacterized protein</fullName>
    </submittedName>
</protein>
<dbReference type="GeneID" id="105326720"/>
<name>A0A8W8NUN4_MAGGI</name>
<sequence length="132" mass="14046">MGVLVRLLILSTVAAMASSIVLRVMPRSQSRRIYSQRTRPQFSFGSLSSIYDADTVNFGGSSFGLRNSMGSSGGSGYIMLGGDSPDTYNPFDLGDAPDIYPMIGGSSFGSRGSGLGGYPMHMFDPDNTYVFA</sequence>
<dbReference type="EnsemblMetazoa" id="G9686.2">
    <property type="protein sequence ID" value="G9686.2:cds"/>
    <property type="gene ID" value="G9686"/>
</dbReference>
<dbReference type="KEGG" id="crg:105326720"/>
<dbReference type="RefSeq" id="XP_034318833.1">
    <property type="nucleotide sequence ID" value="XM_034462942.2"/>
</dbReference>
<keyword evidence="1" id="KW-0732">Signal</keyword>
<proteinExistence type="predicted"/>
<keyword evidence="3" id="KW-1185">Reference proteome</keyword>
<dbReference type="OrthoDB" id="10610207at2759"/>
<reference evidence="2" key="1">
    <citation type="submission" date="2022-08" db="UniProtKB">
        <authorList>
            <consortium name="EnsemblMetazoa"/>
        </authorList>
    </citation>
    <scope>IDENTIFICATION</scope>
    <source>
        <strain evidence="2">05x7-T-G4-1.051#20</strain>
    </source>
</reference>